<dbReference type="GO" id="GO:0009253">
    <property type="term" value="P:peptidoglycan catabolic process"/>
    <property type="evidence" value="ECO:0007669"/>
    <property type="project" value="InterPro"/>
</dbReference>
<reference evidence="5" key="1">
    <citation type="submission" date="2020-12" db="EMBL/GenBank/DDBJ databases">
        <title>Bacterial taxonomy.</title>
        <authorList>
            <person name="Pan X."/>
        </authorList>
    </citation>
    <scope>NUCLEOTIDE SEQUENCE</scope>
    <source>
        <strain evidence="5">KCTC 52957</strain>
    </source>
</reference>
<accession>A0A934MFU5</accession>
<comment type="catalytic activity">
    <reaction evidence="1">
        <text>Hydrolyzes the link between N-acetylmuramoyl residues and L-amino acid residues in certain cell-wall glycopeptides.</text>
        <dbReference type="EC" id="3.5.1.28"/>
    </reaction>
</comment>
<evidence type="ECO:0000313" key="6">
    <source>
        <dbReference type="Proteomes" id="UP000642488"/>
    </source>
</evidence>
<dbReference type="SUPFAM" id="SSF53187">
    <property type="entry name" value="Zn-dependent exopeptidases"/>
    <property type="match status" value="1"/>
</dbReference>
<dbReference type="AlphaFoldDB" id="A0A934MFU5"/>
<keyword evidence="3" id="KW-0378">Hydrolase</keyword>
<sequence length="415" mass="44743">MRVGHPIQGFLRAFIVVGLLAGPTIARAQMPDLRALARIDVDASRIEDFGPDLQLELALSHPVPWRVFTLDNPRRLVADFAEVDFAGTDLTTVLNSDLVSSVTHGRYRDGWSRLVLGLEAPMRIETAGLAVGPTGGANALKLSLAPTSEREFAATVGAPESGIFALPAPQKVAEPVERQRGERPLRIVLDPGHGGIDPGAEADGMTEADLILTVAREMADGLRKDGHHVTLTRDSDTFVPLERRVTIAREARADLFLSLHADALAEGRASGATVYTLSDEASDVASQKLAERHDRADLLAGIDLHAHDDQVALVLMDMARLETAPRSERLAAHLVDGLARQTGDLHKRPRLKAGFSVLKAPDIPSVLLELGFLSNARDRANLADPAWRANAIKGVCDAVLAWAREDAAEARLLRK</sequence>
<dbReference type="PANTHER" id="PTHR30404">
    <property type="entry name" value="N-ACETYLMURAMOYL-L-ALANINE AMIDASE"/>
    <property type="match status" value="1"/>
</dbReference>
<dbReference type="EC" id="3.5.1.28" evidence="2"/>
<evidence type="ECO:0000256" key="3">
    <source>
        <dbReference type="ARBA" id="ARBA00022801"/>
    </source>
</evidence>
<dbReference type="Gene3D" id="3.40.630.40">
    <property type="entry name" value="Zn-dependent exopeptidases"/>
    <property type="match status" value="1"/>
</dbReference>
<evidence type="ECO:0000259" key="4">
    <source>
        <dbReference type="SMART" id="SM00646"/>
    </source>
</evidence>
<dbReference type="GO" id="GO:0030288">
    <property type="term" value="C:outer membrane-bounded periplasmic space"/>
    <property type="evidence" value="ECO:0007669"/>
    <property type="project" value="TreeGrafter"/>
</dbReference>
<evidence type="ECO:0000256" key="1">
    <source>
        <dbReference type="ARBA" id="ARBA00001561"/>
    </source>
</evidence>
<protein>
    <recommendedName>
        <fullName evidence="2">N-acetylmuramoyl-L-alanine amidase</fullName>
        <ecNumber evidence="2">3.5.1.28</ecNumber>
    </recommendedName>
</protein>
<dbReference type="Pfam" id="PF11741">
    <property type="entry name" value="AMIN"/>
    <property type="match status" value="1"/>
</dbReference>
<dbReference type="PANTHER" id="PTHR30404:SF0">
    <property type="entry name" value="N-ACETYLMURAMOYL-L-ALANINE AMIDASE AMIC"/>
    <property type="match status" value="1"/>
</dbReference>
<dbReference type="InterPro" id="IPR021731">
    <property type="entry name" value="AMIN_dom"/>
</dbReference>
<gene>
    <name evidence="5" type="ORF">ILP92_03325</name>
</gene>
<evidence type="ECO:0000256" key="2">
    <source>
        <dbReference type="ARBA" id="ARBA00011901"/>
    </source>
</evidence>
<dbReference type="CDD" id="cd02696">
    <property type="entry name" value="MurNAc-LAA"/>
    <property type="match status" value="1"/>
</dbReference>
<comment type="caution">
    <text evidence="5">The sequence shown here is derived from an EMBL/GenBank/DDBJ whole genome shotgun (WGS) entry which is preliminary data.</text>
</comment>
<dbReference type="InterPro" id="IPR002508">
    <property type="entry name" value="MurNAc-LAA_cat"/>
</dbReference>
<dbReference type="EMBL" id="JAEKPD010000002">
    <property type="protein sequence ID" value="MBJ3761779.1"/>
    <property type="molecule type" value="Genomic_DNA"/>
</dbReference>
<feature type="domain" description="MurNAc-LAA" evidence="4">
    <location>
        <begin position="245"/>
        <end position="400"/>
    </location>
</feature>
<dbReference type="SMART" id="SM00646">
    <property type="entry name" value="Ami_3"/>
    <property type="match status" value="1"/>
</dbReference>
<dbReference type="Pfam" id="PF01520">
    <property type="entry name" value="Amidase_3"/>
    <property type="match status" value="1"/>
</dbReference>
<evidence type="ECO:0000313" key="5">
    <source>
        <dbReference type="EMBL" id="MBJ3761779.1"/>
    </source>
</evidence>
<dbReference type="InterPro" id="IPR050695">
    <property type="entry name" value="N-acetylmuramoyl_amidase_3"/>
</dbReference>
<organism evidence="5 6">
    <name type="scientific">Palleronia pontilimi</name>
    <dbReference type="NCBI Taxonomy" id="1964209"/>
    <lineage>
        <taxon>Bacteria</taxon>
        <taxon>Pseudomonadati</taxon>
        <taxon>Pseudomonadota</taxon>
        <taxon>Alphaproteobacteria</taxon>
        <taxon>Rhodobacterales</taxon>
        <taxon>Roseobacteraceae</taxon>
        <taxon>Palleronia</taxon>
    </lineage>
</organism>
<keyword evidence="6" id="KW-1185">Reference proteome</keyword>
<dbReference type="GO" id="GO:0008745">
    <property type="term" value="F:N-acetylmuramoyl-L-alanine amidase activity"/>
    <property type="evidence" value="ECO:0007669"/>
    <property type="project" value="UniProtKB-EC"/>
</dbReference>
<proteinExistence type="predicted"/>
<dbReference type="Proteomes" id="UP000642488">
    <property type="component" value="Unassembled WGS sequence"/>
</dbReference>
<name>A0A934MFU5_9RHOB</name>
<dbReference type="Gene3D" id="2.60.40.3500">
    <property type="match status" value="1"/>
</dbReference>